<name>A0ABP8FCW3_9BACT</name>
<dbReference type="Gene3D" id="2.70.98.10">
    <property type="match status" value="1"/>
</dbReference>
<dbReference type="InterPro" id="IPR008928">
    <property type="entry name" value="6-hairpin_glycosidase_sf"/>
</dbReference>
<dbReference type="InterPro" id="IPR041371">
    <property type="entry name" value="GH92_N"/>
</dbReference>
<evidence type="ECO:0000256" key="3">
    <source>
        <dbReference type="ARBA" id="ARBA00022837"/>
    </source>
</evidence>
<dbReference type="Gene3D" id="1.20.1050.60">
    <property type="entry name" value="alpha-1,2-mannosidase"/>
    <property type="match status" value="1"/>
</dbReference>
<evidence type="ECO:0000313" key="6">
    <source>
        <dbReference type="EMBL" id="GAA4300724.1"/>
    </source>
</evidence>
<dbReference type="SUPFAM" id="SSF48208">
    <property type="entry name" value="Six-hairpin glycosidases"/>
    <property type="match status" value="1"/>
</dbReference>
<comment type="cofactor">
    <cofactor evidence="1">
        <name>Ca(2+)</name>
        <dbReference type="ChEBI" id="CHEBI:29108"/>
    </cofactor>
</comment>
<comment type="subunit">
    <text evidence="2">Monomer.</text>
</comment>
<reference evidence="7" key="1">
    <citation type="journal article" date="2019" name="Int. J. Syst. Evol. Microbiol.">
        <title>The Global Catalogue of Microorganisms (GCM) 10K type strain sequencing project: providing services to taxonomists for standard genome sequencing and annotation.</title>
        <authorList>
            <consortium name="The Broad Institute Genomics Platform"/>
            <consortium name="The Broad Institute Genome Sequencing Center for Infectious Disease"/>
            <person name="Wu L."/>
            <person name="Ma J."/>
        </authorList>
    </citation>
    <scope>NUCLEOTIDE SEQUENCE [LARGE SCALE GENOMIC DNA]</scope>
    <source>
        <strain evidence="7">JCM 17664</strain>
    </source>
</reference>
<dbReference type="Proteomes" id="UP001501207">
    <property type="component" value="Unassembled WGS sequence"/>
</dbReference>
<dbReference type="NCBIfam" id="TIGR01180">
    <property type="entry name" value="aman2_put"/>
    <property type="match status" value="1"/>
</dbReference>
<dbReference type="Pfam" id="PF07971">
    <property type="entry name" value="Glyco_hydro_92"/>
    <property type="match status" value="1"/>
</dbReference>
<dbReference type="PANTHER" id="PTHR12143">
    <property type="entry name" value="PEPTIDE N-GLYCANASE PNGASE -RELATED"/>
    <property type="match status" value="1"/>
</dbReference>
<evidence type="ECO:0000256" key="2">
    <source>
        <dbReference type="ARBA" id="ARBA00011245"/>
    </source>
</evidence>
<feature type="domain" description="Glycosyl hydrolase family 92" evidence="4">
    <location>
        <begin position="271"/>
        <end position="730"/>
    </location>
</feature>
<comment type="caution">
    <text evidence="6">The sequence shown here is derived from an EMBL/GenBank/DDBJ whole genome shotgun (WGS) entry which is preliminary data.</text>
</comment>
<evidence type="ECO:0000256" key="1">
    <source>
        <dbReference type="ARBA" id="ARBA00001913"/>
    </source>
</evidence>
<dbReference type="InterPro" id="IPR050883">
    <property type="entry name" value="PNGase"/>
</dbReference>
<gene>
    <name evidence="6" type="ORF">GCM10023143_01980</name>
</gene>
<dbReference type="EMBL" id="BAABFN010000001">
    <property type="protein sequence ID" value="GAA4300724.1"/>
    <property type="molecule type" value="Genomic_DNA"/>
</dbReference>
<accession>A0ABP8FCW3</accession>
<dbReference type="Pfam" id="PF17678">
    <property type="entry name" value="Glyco_hydro_92N"/>
    <property type="match status" value="1"/>
</dbReference>
<dbReference type="InterPro" id="IPR014718">
    <property type="entry name" value="GH-type_carb-bd"/>
</dbReference>
<keyword evidence="7" id="KW-1185">Reference proteome</keyword>
<dbReference type="Gene3D" id="1.20.1610.10">
    <property type="entry name" value="alpha-1,2-mannosidases domains"/>
    <property type="match status" value="1"/>
</dbReference>
<evidence type="ECO:0000259" key="4">
    <source>
        <dbReference type="Pfam" id="PF07971"/>
    </source>
</evidence>
<keyword evidence="3" id="KW-0106">Calcium</keyword>
<organism evidence="6 7">
    <name type="scientific">Compostibacter hankyongensis</name>
    <dbReference type="NCBI Taxonomy" id="1007089"/>
    <lineage>
        <taxon>Bacteria</taxon>
        <taxon>Pseudomonadati</taxon>
        <taxon>Bacteroidota</taxon>
        <taxon>Chitinophagia</taxon>
        <taxon>Chitinophagales</taxon>
        <taxon>Chitinophagaceae</taxon>
        <taxon>Compostibacter</taxon>
    </lineage>
</organism>
<dbReference type="InterPro" id="IPR012939">
    <property type="entry name" value="Glyco_hydro_92"/>
</dbReference>
<sequence>MTKTVRRLSGIALLPLWLAVAGISAGAQSLTSYVDPLIGSGGHGHVFVGASVPFGMVQLGPQNFFKGWDWCSGYHYGDSVLTGFAHTHLSGTGIGDLGDILIMPYTGPVKTGKGKEQVRGSGYASRYSHRREKVRPGYYSVHLDDYDILAELTATERVGFHRYHFPAGKNAHVIIDLREGLNDQATDTYIKQLDAYTLEGYRFSKGWAKDQRIFFAIRSSVPVREFEVYNDTVRLRGKEGKGRAVKGLISFDKAPAVLELKVGLSPVSSENALANIRTEIPGWDFEGVAKQADAQWNRELSRITIQTRNDSDKRVFYTALYHTMIDPAVFNDHNGDYRGTDKKVYKKAAFTNYSVFSLWDTYRAEHPLLILTQPKRVADMVNSMLAIDDQQGKLPIWHLMGNETGTMVGISSLQVIAEAYLKNIGGFDPARAYAAVRSTAMTDPLGLKYVKALQAIPQDAERRSVAKGLEYAVSDGSIALMARKMGKSGDYSYFRKRAGGYKRYFDPADGFFKGKLSGGQWMADFNPLKSNNNVYAEGDAWQYLWLVPQDVEGLVSLLGGEKRFNKRLDSFFILKPDPTEDLADLTGLIGQYAHGNEPSHHIAYLYAYTGQQWKTARTVRYIMHDFYRDDPDGIIGNEDCGQMSAWYVFSSLGFYPVFPASGVYVIGSPLFDKATLNLANGKKFTVETVHNGPQNLYITGLELNGKKYEKDFLRYEDIMKGGVLKVFMGDRPARDFGKLPGNRPPSPY</sequence>
<evidence type="ECO:0000259" key="5">
    <source>
        <dbReference type="Pfam" id="PF17678"/>
    </source>
</evidence>
<dbReference type="PANTHER" id="PTHR12143:SF39">
    <property type="entry name" value="SECRETED PROTEIN"/>
    <property type="match status" value="1"/>
</dbReference>
<keyword evidence="6" id="KW-0378">Hydrolase</keyword>
<dbReference type="GO" id="GO:0016787">
    <property type="term" value="F:hydrolase activity"/>
    <property type="evidence" value="ECO:0007669"/>
    <property type="project" value="UniProtKB-KW"/>
</dbReference>
<dbReference type="Gene3D" id="3.30.2080.10">
    <property type="entry name" value="GH92 mannosidase domain"/>
    <property type="match status" value="1"/>
</dbReference>
<protein>
    <submittedName>
        <fullName evidence="6">GH92 family glycosyl hydrolase</fullName>
    </submittedName>
</protein>
<evidence type="ECO:0000313" key="7">
    <source>
        <dbReference type="Proteomes" id="UP001501207"/>
    </source>
</evidence>
<proteinExistence type="predicted"/>
<feature type="domain" description="Glycosyl hydrolase family 92 N-terminal" evidence="5">
    <location>
        <begin position="33"/>
        <end position="265"/>
    </location>
</feature>
<dbReference type="InterPro" id="IPR005887">
    <property type="entry name" value="GH92_a_mannosidase_put"/>
</dbReference>
<dbReference type="RefSeq" id="WP_344973880.1">
    <property type="nucleotide sequence ID" value="NZ_BAABFN010000001.1"/>
</dbReference>